<name>A0A7X0RSB5_9BACL</name>
<evidence type="ECO:0000313" key="8">
    <source>
        <dbReference type="Proteomes" id="UP000547209"/>
    </source>
</evidence>
<feature type="transmembrane region" description="Helical" evidence="6">
    <location>
        <begin position="89"/>
        <end position="108"/>
    </location>
</feature>
<dbReference type="InterPro" id="IPR050189">
    <property type="entry name" value="MFS_Efflux_Transporters"/>
</dbReference>
<keyword evidence="3 6" id="KW-0812">Transmembrane</keyword>
<dbReference type="EMBL" id="JACJVP010000022">
    <property type="protein sequence ID" value="MBB6671581.1"/>
    <property type="molecule type" value="Genomic_DNA"/>
</dbReference>
<feature type="transmembrane region" description="Helical" evidence="6">
    <location>
        <begin position="7"/>
        <end position="32"/>
    </location>
</feature>
<evidence type="ECO:0000256" key="3">
    <source>
        <dbReference type="ARBA" id="ARBA00022692"/>
    </source>
</evidence>
<accession>A0A7X0RSB5</accession>
<dbReference type="PANTHER" id="PTHR43124:SF10">
    <property type="entry name" value="PURINE EFFLUX PUMP PBUE"/>
    <property type="match status" value="1"/>
</dbReference>
<evidence type="ECO:0000256" key="5">
    <source>
        <dbReference type="ARBA" id="ARBA00023136"/>
    </source>
</evidence>
<organism evidence="7 8">
    <name type="scientific">Cohnella nanjingensis</name>
    <dbReference type="NCBI Taxonomy" id="1387779"/>
    <lineage>
        <taxon>Bacteria</taxon>
        <taxon>Bacillati</taxon>
        <taxon>Bacillota</taxon>
        <taxon>Bacilli</taxon>
        <taxon>Bacillales</taxon>
        <taxon>Paenibacillaceae</taxon>
        <taxon>Cohnella</taxon>
    </lineage>
</organism>
<dbReference type="GO" id="GO:0005886">
    <property type="term" value="C:plasma membrane"/>
    <property type="evidence" value="ECO:0007669"/>
    <property type="project" value="UniProtKB-SubCell"/>
</dbReference>
<dbReference type="InterPro" id="IPR036259">
    <property type="entry name" value="MFS_trans_sf"/>
</dbReference>
<dbReference type="SUPFAM" id="SSF103473">
    <property type="entry name" value="MFS general substrate transporter"/>
    <property type="match status" value="1"/>
</dbReference>
<dbReference type="PANTHER" id="PTHR43124">
    <property type="entry name" value="PURINE EFFLUX PUMP PBUE"/>
    <property type="match status" value="1"/>
</dbReference>
<sequence length="121" mass="12444">MFSGMALHILMLVALSLVTNTLVGVMGVLLLWSFSAWSSGPTQQYHLTTFEPGASGVLLGLNQSVMQLSMAAGAGIGGVAVERISLSSVTWLGAAGVAIAIAFAAMLYRLGSARTLTAQQS</sequence>
<evidence type="ECO:0000256" key="4">
    <source>
        <dbReference type="ARBA" id="ARBA00022989"/>
    </source>
</evidence>
<proteinExistence type="predicted"/>
<keyword evidence="5 6" id="KW-0472">Membrane</keyword>
<reference evidence="7 8" key="1">
    <citation type="submission" date="2020-08" db="EMBL/GenBank/DDBJ databases">
        <title>Cohnella phylogeny.</title>
        <authorList>
            <person name="Dunlap C."/>
        </authorList>
    </citation>
    <scope>NUCLEOTIDE SEQUENCE [LARGE SCALE GENOMIC DNA]</scope>
    <source>
        <strain evidence="7 8">DSM 28246</strain>
    </source>
</reference>
<keyword evidence="8" id="KW-1185">Reference proteome</keyword>
<comment type="caution">
    <text evidence="7">The sequence shown here is derived from an EMBL/GenBank/DDBJ whole genome shotgun (WGS) entry which is preliminary data.</text>
</comment>
<keyword evidence="4 6" id="KW-1133">Transmembrane helix</keyword>
<evidence type="ECO:0000256" key="2">
    <source>
        <dbReference type="ARBA" id="ARBA00022475"/>
    </source>
</evidence>
<dbReference type="Proteomes" id="UP000547209">
    <property type="component" value="Unassembled WGS sequence"/>
</dbReference>
<dbReference type="GO" id="GO:0022857">
    <property type="term" value="F:transmembrane transporter activity"/>
    <property type="evidence" value="ECO:0007669"/>
    <property type="project" value="TreeGrafter"/>
</dbReference>
<comment type="subcellular location">
    <subcellularLocation>
        <location evidence="1">Cell membrane</location>
        <topology evidence="1">Multi-pass membrane protein</topology>
    </subcellularLocation>
</comment>
<evidence type="ECO:0000256" key="6">
    <source>
        <dbReference type="SAM" id="Phobius"/>
    </source>
</evidence>
<evidence type="ECO:0000256" key="1">
    <source>
        <dbReference type="ARBA" id="ARBA00004651"/>
    </source>
</evidence>
<protein>
    <submittedName>
        <fullName evidence="7">MFS transporter</fullName>
    </submittedName>
</protein>
<keyword evidence="2" id="KW-1003">Cell membrane</keyword>
<evidence type="ECO:0000313" key="7">
    <source>
        <dbReference type="EMBL" id="MBB6671581.1"/>
    </source>
</evidence>
<gene>
    <name evidence="7" type="ORF">H7C19_12900</name>
</gene>
<dbReference type="AlphaFoldDB" id="A0A7X0RSB5"/>